<accession>A0A813FAU0</accession>
<evidence type="ECO:0000256" key="1">
    <source>
        <dbReference type="SAM" id="Phobius"/>
    </source>
</evidence>
<sequence length="127" mass="14266">VSQTGMLVLFDGAAEPGVVPQQETFWGNYFRKYPRDLDETCPAPWVRRMLEHKHKGIEPLGRKLLLLLLLFLFLFLLSLLLQFLSLLCLFCFVGIVVVVVVEVVVVVFTVVVAVVAVFMSCSYSIGC</sequence>
<gene>
    <name evidence="2" type="ORF">PGLA1383_LOCUS27751</name>
</gene>
<keyword evidence="1" id="KW-0812">Transmembrane</keyword>
<name>A0A813FAU0_POLGL</name>
<dbReference type="AlphaFoldDB" id="A0A813FAU0"/>
<reference evidence="2" key="1">
    <citation type="submission" date="2021-02" db="EMBL/GenBank/DDBJ databases">
        <authorList>
            <person name="Dougan E. K."/>
            <person name="Rhodes N."/>
            <person name="Thang M."/>
            <person name="Chan C."/>
        </authorList>
    </citation>
    <scope>NUCLEOTIDE SEQUENCE</scope>
</reference>
<feature type="transmembrane region" description="Helical" evidence="1">
    <location>
        <begin position="64"/>
        <end position="97"/>
    </location>
</feature>
<keyword evidence="1" id="KW-0472">Membrane</keyword>
<comment type="caution">
    <text evidence="2">The sequence shown here is derived from an EMBL/GenBank/DDBJ whole genome shotgun (WGS) entry which is preliminary data.</text>
</comment>
<proteinExistence type="predicted"/>
<keyword evidence="1" id="KW-1133">Transmembrane helix</keyword>
<feature type="transmembrane region" description="Helical" evidence="1">
    <location>
        <begin position="103"/>
        <end position="125"/>
    </location>
</feature>
<dbReference type="Proteomes" id="UP000654075">
    <property type="component" value="Unassembled WGS sequence"/>
</dbReference>
<organism evidence="2 3">
    <name type="scientific">Polarella glacialis</name>
    <name type="common">Dinoflagellate</name>
    <dbReference type="NCBI Taxonomy" id="89957"/>
    <lineage>
        <taxon>Eukaryota</taxon>
        <taxon>Sar</taxon>
        <taxon>Alveolata</taxon>
        <taxon>Dinophyceae</taxon>
        <taxon>Suessiales</taxon>
        <taxon>Suessiaceae</taxon>
        <taxon>Polarella</taxon>
    </lineage>
</organism>
<evidence type="ECO:0000313" key="3">
    <source>
        <dbReference type="Proteomes" id="UP000654075"/>
    </source>
</evidence>
<dbReference type="EMBL" id="CAJNNV010024451">
    <property type="protein sequence ID" value="CAE8609924.1"/>
    <property type="molecule type" value="Genomic_DNA"/>
</dbReference>
<evidence type="ECO:0000313" key="2">
    <source>
        <dbReference type="EMBL" id="CAE8609924.1"/>
    </source>
</evidence>
<protein>
    <submittedName>
        <fullName evidence="2">Uncharacterized protein</fullName>
    </submittedName>
</protein>
<keyword evidence="3" id="KW-1185">Reference proteome</keyword>
<feature type="non-terminal residue" evidence="2">
    <location>
        <position position="1"/>
    </location>
</feature>